<accession>A0ABV7DQS0</accession>
<protein>
    <submittedName>
        <fullName evidence="1">Transcriptional regulator</fullName>
    </submittedName>
</protein>
<dbReference type="EMBL" id="JBHRSM010000007">
    <property type="protein sequence ID" value="MFC3085145.1"/>
    <property type="molecule type" value="Genomic_DNA"/>
</dbReference>
<evidence type="ECO:0000313" key="1">
    <source>
        <dbReference type="EMBL" id="MFC3085145.1"/>
    </source>
</evidence>
<dbReference type="Gene3D" id="1.10.357.10">
    <property type="entry name" value="Tetracycline Repressor, domain 2"/>
    <property type="match status" value="1"/>
</dbReference>
<dbReference type="RefSeq" id="WP_197647248.1">
    <property type="nucleotide sequence ID" value="NZ_JAEACP010000025.1"/>
</dbReference>
<proteinExistence type="predicted"/>
<organism evidence="1 2">
    <name type="scientific">Tabrizicola soli</name>
    <dbReference type="NCBI Taxonomy" id="2185115"/>
    <lineage>
        <taxon>Bacteria</taxon>
        <taxon>Pseudomonadati</taxon>
        <taxon>Pseudomonadota</taxon>
        <taxon>Alphaproteobacteria</taxon>
        <taxon>Rhodobacterales</taxon>
        <taxon>Paracoccaceae</taxon>
        <taxon>Tabrizicola</taxon>
    </lineage>
</organism>
<sequence length="166" mass="17301">MPRSRTIPDEQVFAAVQRLLDRGGDKAVSFGSVAGATGLAAPTLAQRYGSRDGMVRAARLAAWDALEARTVLAIAASAGKGPPGLLKAIGPVDPQGMAADLRDPELIQRAAAWRATVESALALRLGTGEKARESAALLFAAWQGQTLWSALGAPGFRLKDAAKRLT</sequence>
<dbReference type="InterPro" id="IPR009057">
    <property type="entry name" value="Homeodomain-like_sf"/>
</dbReference>
<dbReference type="Proteomes" id="UP001595445">
    <property type="component" value="Unassembled WGS sequence"/>
</dbReference>
<keyword evidence="2" id="KW-1185">Reference proteome</keyword>
<name>A0ABV7DQS0_9RHOB</name>
<comment type="caution">
    <text evidence="1">The sequence shown here is derived from an EMBL/GenBank/DDBJ whole genome shotgun (WGS) entry which is preliminary data.</text>
</comment>
<dbReference type="SUPFAM" id="SSF46689">
    <property type="entry name" value="Homeodomain-like"/>
    <property type="match status" value="1"/>
</dbReference>
<evidence type="ECO:0000313" key="2">
    <source>
        <dbReference type="Proteomes" id="UP001595445"/>
    </source>
</evidence>
<gene>
    <name evidence="1" type="ORF">ACFOD6_03690</name>
</gene>
<reference evidence="2" key="1">
    <citation type="journal article" date="2019" name="Int. J. Syst. Evol. Microbiol.">
        <title>The Global Catalogue of Microorganisms (GCM) 10K type strain sequencing project: providing services to taxonomists for standard genome sequencing and annotation.</title>
        <authorList>
            <consortium name="The Broad Institute Genomics Platform"/>
            <consortium name="The Broad Institute Genome Sequencing Center for Infectious Disease"/>
            <person name="Wu L."/>
            <person name="Ma J."/>
        </authorList>
    </citation>
    <scope>NUCLEOTIDE SEQUENCE [LARGE SCALE GENOMIC DNA]</scope>
    <source>
        <strain evidence="2">KCTC 62102</strain>
    </source>
</reference>